<dbReference type="Pfam" id="PF07690">
    <property type="entry name" value="MFS_1"/>
    <property type="match status" value="2"/>
</dbReference>
<evidence type="ECO:0000256" key="6">
    <source>
        <dbReference type="ARBA" id="ARBA00022989"/>
    </source>
</evidence>
<dbReference type="AlphaFoldDB" id="A0A850NQ49"/>
<dbReference type="PANTHER" id="PTHR43271:SF1">
    <property type="entry name" value="INNER MEMBRANE TRANSPORT PROTEIN YNFM"/>
    <property type="match status" value="1"/>
</dbReference>
<dbReference type="EMBL" id="JACHXV010000004">
    <property type="protein sequence ID" value="MBB3173370.1"/>
    <property type="molecule type" value="Genomic_DNA"/>
</dbReference>
<dbReference type="CDD" id="cd17324">
    <property type="entry name" value="MFS_NepI_like"/>
    <property type="match status" value="1"/>
</dbReference>
<keyword evidence="3" id="KW-0813">Transport</keyword>
<evidence type="ECO:0000256" key="2">
    <source>
        <dbReference type="ARBA" id="ARBA00008335"/>
    </source>
</evidence>
<dbReference type="PROSITE" id="PS00216">
    <property type="entry name" value="SUGAR_TRANSPORT_1"/>
    <property type="match status" value="1"/>
</dbReference>
<dbReference type="Proteomes" id="UP000557688">
    <property type="component" value="Unassembled WGS sequence"/>
</dbReference>
<feature type="transmembrane region" description="Helical" evidence="8">
    <location>
        <begin position="31"/>
        <end position="51"/>
    </location>
</feature>
<dbReference type="EMBL" id="JABXXQ010000269">
    <property type="protein sequence ID" value="NVN31034.1"/>
    <property type="molecule type" value="Genomic_DNA"/>
</dbReference>
<keyword evidence="7 8" id="KW-0472">Membrane</keyword>
<reference evidence="10 12" key="2">
    <citation type="submission" date="2020-08" db="EMBL/GenBank/DDBJ databases">
        <title>Genomic Encyclopedia of Type Strains, Phase III (KMG-III): the genomes of soil and plant-associated and newly described type strains.</title>
        <authorList>
            <person name="Whitman W."/>
        </authorList>
    </citation>
    <scope>NUCLEOTIDE SEQUENCE [LARGE SCALE GENOMIC DNA]</scope>
    <source>
        <strain evidence="10 12">CECT 8088</strain>
    </source>
</reference>
<dbReference type="Proteomes" id="UP000565205">
    <property type="component" value="Unassembled WGS sequence"/>
</dbReference>
<feature type="transmembrane region" description="Helical" evidence="8">
    <location>
        <begin position="299"/>
        <end position="316"/>
    </location>
</feature>
<proteinExistence type="inferred from homology"/>
<dbReference type="GO" id="GO:0022857">
    <property type="term" value="F:transmembrane transporter activity"/>
    <property type="evidence" value="ECO:0007669"/>
    <property type="project" value="InterPro"/>
</dbReference>
<dbReference type="InterPro" id="IPR036259">
    <property type="entry name" value="MFS_trans_sf"/>
</dbReference>
<comment type="similarity">
    <text evidence="2">Belongs to the major facilitator superfamily.</text>
</comment>
<keyword evidence="4" id="KW-1003">Cell membrane</keyword>
<keyword evidence="6 8" id="KW-1133">Transmembrane helix</keyword>
<dbReference type="PROSITE" id="PS50850">
    <property type="entry name" value="MFS"/>
    <property type="match status" value="1"/>
</dbReference>
<feature type="transmembrane region" description="Helical" evidence="8">
    <location>
        <begin position="357"/>
        <end position="379"/>
    </location>
</feature>
<accession>A0A850NQ49</accession>
<evidence type="ECO:0000313" key="10">
    <source>
        <dbReference type="EMBL" id="MBB3173370.1"/>
    </source>
</evidence>
<dbReference type="InterPro" id="IPR005829">
    <property type="entry name" value="Sugar_transporter_CS"/>
</dbReference>
<feature type="transmembrane region" description="Helical" evidence="8">
    <location>
        <begin position="385"/>
        <end position="405"/>
    </location>
</feature>
<name>A0A850NQ49_9PROT</name>
<feature type="transmembrane region" description="Helical" evidence="8">
    <location>
        <begin position="57"/>
        <end position="83"/>
    </location>
</feature>
<gene>
    <name evidence="10" type="ORF">FHR90_001193</name>
    <name evidence="11" type="ORF">HUK83_11895</name>
</gene>
<feature type="transmembrane region" description="Helical" evidence="8">
    <location>
        <begin position="183"/>
        <end position="203"/>
    </location>
</feature>
<evidence type="ECO:0000313" key="13">
    <source>
        <dbReference type="Proteomes" id="UP000565205"/>
    </source>
</evidence>
<dbReference type="SUPFAM" id="SSF103473">
    <property type="entry name" value="MFS general substrate transporter"/>
    <property type="match status" value="1"/>
</dbReference>
<feature type="transmembrane region" description="Helical" evidence="8">
    <location>
        <begin position="120"/>
        <end position="142"/>
    </location>
</feature>
<reference evidence="11 13" key="1">
    <citation type="submission" date="2020-06" db="EMBL/GenBank/DDBJ databases">
        <title>Description of novel acetic acid bacteria.</title>
        <authorList>
            <person name="Sombolestani A."/>
        </authorList>
    </citation>
    <scope>NUCLEOTIDE SEQUENCE [LARGE SCALE GENOMIC DNA]</scope>
    <source>
        <strain evidence="11 13">LMG 26838</strain>
    </source>
</reference>
<dbReference type="InterPro" id="IPR020846">
    <property type="entry name" value="MFS_dom"/>
</dbReference>
<dbReference type="Gene3D" id="1.20.1250.20">
    <property type="entry name" value="MFS general substrate transporter like domains"/>
    <property type="match status" value="1"/>
</dbReference>
<feature type="domain" description="Major facilitator superfamily (MFS) profile" evidence="9">
    <location>
        <begin position="25"/>
        <end position="408"/>
    </location>
</feature>
<evidence type="ECO:0000256" key="3">
    <source>
        <dbReference type="ARBA" id="ARBA00022448"/>
    </source>
</evidence>
<evidence type="ECO:0000256" key="8">
    <source>
        <dbReference type="SAM" id="Phobius"/>
    </source>
</evidence>
<feature type="transmembrane region" description="Helical" evidence="8">
    <location>
        <begin position="268"/>
        <end position="287"/>
    </location>
</feature>
<dbReference type="PANTHER" id="PTHR43271">
    <property type="entry name" value="BLL2771 PROTEIN"/>
    <property type="match status" value="1"/>
</dbReference>
<feature type="transmembrane region" description="Helical" evidence="8">
    <location>
        <begin position="322"/>
        <end position="345"/>
    </location>
</feature>
<keyword evidence="5 8" id="KW-0812">Transmembrane</keyword>
<evidence type="ECO:0000256" key="5">
    <source>
        <dbReference type="ARBA" id="ARBA00022692"/>
    </source>
</evidence>
<dbReference type="GO" id="GO:0005886">
    <property type="term" value="C:plasma membrane"/>
    <property type="evidence" value="ECO:0007669"/>
    <property type="project" value="UniProtKB-SubCell"/>
</dbReference>
<evidence type="ECO:0000313" key="12">
    <source>
        <dbReference type="Proteomes" id="UP000557688"/>
    </source>
</evidence>
<comment type="caution">
    <text evidence="11">The sequence shown here is derived from an EMBL/GenBank/DDBJ whole genome shotgun (WGS) entry which is preliminary data.</text>
</comment>
<feature type="transmembrane region" description="Helical" evidence="8">
    <location>
        <begin position="235"/>
        <end position="256"/>
    </location>
</feature>
<dbReference type="InterPro" id="IPR011701">
    <property type="entry name" value="MFS"/>
</dbReference>
<evidence type="ECO:0000259" key="9">
    <source>
        <dbReference type="PROSITE" id="PS50850"/>
    </source>
</evidence>
<evidence type="ECO:0000256" key="1">
    <source>
        <dbReference type="ARBA" id="ARBA00004651"/>
    </source>
</evidence>
<feature type="transmembrane region" description="Helical" evidence="8">
    <location>
        <begin position="149"/>
        <end position="171"/>
    </location>
</feature>
<keyword evidence="12" id="KW-1185">Reference proteome</keyword>
<dbReference type="RefSeq" id="WP_176625043.1">
    <property type="nucleotide sequence ID" value="NZ_JABXXQ010000269.1"/>
</dbReference>
<evidence type="ECO:0000256" key="7">
    <source>
        <dbReference type="ARBA" id="ARBA00023136"/>
    </source>
</evidence>
<feature type="transmembrane region" description="Helical" evidence="8">
    <location>
        <begin position="95"/>
        <end position="114"/>
    </location>
</feature>
<organism evidence="11 13">
    <name type="scientific">Endobacter medicaginis</name>
    <dbReference type="NCBI Taxonomy" id="1181271"/>
    <lineage>
        <taxon>Bacteria</taxon>
        <taxon>Pseudomonadati</taxon>
        <taxon>Pseudomonadota</taxon>
        <taxon>Alphaproteobacteria</taxon>
        <taxon>Acetobacterales</taxon>
        <taxon>Acetobacteraceae</taxon>
        <taxon>Endobacter</taxon>
    </lineage>
</organism>
<protein>
    <submittedName>
        <fullName evidence="11">MFS transporter</fullName>
    </submittedName>
    <submittedName>
        <fullName evidence="10">YNFM family putative membrane transporter</fullName>
    </submittedName>
</protein>
<sequence length="419" mass="43875">MANHSDATILTPGQVIDKIERGSPQFRRVTLGLFLAGLSTFTLLYCVQPLLPLFSTLFGVTATNSSLALSLSTASLAISIVLASVLSERFGRKPVMAVSLVSAAVCQLAVAVAPGWHTLLVLRALEGLCLGGTPAVAMAYIAEEVGPGALASVMGLYIGGNAIGGMSGRLLTGIIVEASDWRVAMGVIGAISLAAAFGLIALLPASRHFRAQPDIRPHYHLAAWTMHLRNPRMRWYYLIGFLVMGAFVTIYNYTGYRLERPPYALGQSAQGAIFLVYILGTMASTWSGPLGDRFGRAKVLNISALIALAGALLMLAAPLPLIIAGVSLVTIGFFGAHSAASAAVGRLAESHKGHASSLYLLFYYLGSSVVGSAGGLFWAEFGWPGVVAFVATGLIGVFAIGAYLARTAPMTTAQMLAAR</sequence>
<evidence type="ECO:0000256" key="4">
    <source>
        <dbReference type="ARBA" id="ARBA00022475"/>
    </source>
</evidence>
<comment type="subcellular location">
    <subcellularLocation>
        <location evidence="1">Cell membrane</location>
        <topology evidence="1">Multi-pass membrane protein</topology>
    </subcellularLocation>
</comment>
<evidence type="ECO:0000313" key="11">
    <source>
        <dbReference type="EMBL" id="NVN31034.1"/>
    </source>
</evidence>